<dbReference type="CDD" id="cd02976">
    <property type="entry name" value="NrdH"/>
    <property type="match status" value="1"/>
</dbReference>
<dbReference type="SUPFAM" id="SSF52833">
    <property type="entry name" value="Thioredoxin-like"/>
    <property type="match status" value="1"/>
</dbReference>
<dbReference type="OrthoDB" id="9795531at2"/>
<dbReference type="InterPro" id="IPR036249">
    <property type="entry name" value="Thioredoxin-like_sf"/>
</dbReference>
<dbReference type="Proteomes" id="UP000249818">
    <property type="component" value="Chromosome BARAN1"/>
</dbReference>
<dbReference type="AlphaFoldDB" id="A0A2X3KIC4"/>
<keyword evidence="3" id="KW-1185">Reference proteome</keyword>
<name>A0A2X3KIC4_9BACT</name>
<gene>
    <name evidence="2" type="ORF">BARAN1_0306</name>
</gene>
<evidence type="ECO:0000259" key="1">
    <source>
        <dbReference type="Pfam" id="PF00462"/>
    </source>
</evidence>
<evidence type="ECO:0000313" key="3">
    <source>
        <dbReference type="Proteomes" id="UP000249818"/>
    </source>
</evidence>
<dbReference type="RefSeq" id="WP_122030564.1">
    <property type="nucleotide sequence ID" value="NZ_LS483254.1"/>
</dbReference>
<reference evidence="3" key="1">
    <citation type="submission" date="2018-05" db="EMBL/GenBank/DDBJ databases">
        <authorList>
            <person name="Hao L."/>
        </authorList>
    </citation>
    <scope>NUCLEOTIDE SEQUENCE [LARGE SCALE GENOMIC DNA]</scope>
</reference>
<dbReference type="PANTHER" id="PTHR34386">
    <property type="entry name" value="GLUTAREDOXIN"/>
    <property type="match status" value="1"/>
</dbReference>
<accession>A0A2X3KIC4</accession>
<dbReference type="PROSITE" id="PS51354">
    <property type="entry name" value="GLUTAREDOXIN_2"/>
    <property type="match status" value="1"/>
</dbReference>
<sequence>MEEKKVFLYAISTCPWCRKTKQFFTDNHVEFDFVDVDLLEGEEQEKVMDEVYRLSGARAFPVVIIGETTVVGYRPDRYKELLKIP</sequence>
<protein>
    <submittedName>
        <fullName evidence="2">Glutaredoxin</fullName>
    </submittedName>
</protein>
<dbReference type="GO" id="GO:0045454">
    <property type="term" value="P:cell redox homeostasis"/>
    <property type="evidence" value="ECO:0007669"/>
    <property type="project" value="TreeGrafter"/>
</dbReference>
<dbReference type="PANTHER" id="PTHR34386:SF1">
    <property type="entry name" value="GLUTAREDOXIN-LIKE PROTEIN NRDH"/>
    <property type="match status" value="1"/>
</dbReference>
<proteinExistence type="predicted"/>
<dbReference type="Gene3D" id="3.40.30.10">
    <property type="entry name" value="Glutaredoxin"/>
    <property type="match status" value="1"/>
</dbReference>
<dbReference type="KEGG" id="bana:BARAN1_0306"/>
<dbReference type="EMBL" id="LS483254">
    <property type="protein sequence ID" value="SQD92331.1"/>
    <property type="molecule type" value="Genomic_DNA"/>
</dbReference>
<feature type="domain" description="Glutaredoxin" evidence="1">
    <location>
        <begin position="6"/>
        <end position="68"/>
    </location>
</feature>
<dbReference type="GO" id="GO:0009055">
    <property type="term" value="F:electron transfer activity"/>
    <property type="evidence" value="ECO:0007669"/>
    <property type="project" value="TreeGrafter"/>
</dbReference>
<evidence type="ECO:0000313" key="2">
    <source>
        <dbReference type="EMBL" id="SQD92331.1"/>
    </source>
</evidence>
<dbReference type="Pfam" id="PF00462">
    <property type="entry name" value="Glutaredoxin"/>
    <property type="match status" value="1"/>
</dbReference>
<dbReference type="InterPro" id="IPR002109">
    <property type="entry name" value="Glutaredoxin"/>
</dbReference>
<dbReference type="InterPro" id="IPR051548">
    <property type="entry name" value="Grx-like_ET"/>
</dbReference>
<organism evidence="2 3">
    <name type="scientific">Candidatus Bipolaricaulis anaerobius</name>
    <dbReference type="NCBI Taxonomy" id="2026885"/>
    <lineage>
        <taxon>Bacteria</taxon>
        <taxon>Candidatus Bipolaricaulota</taxon>
        <taxon>Candidatus Bipolaricaulia</taxon>
        <taxon>Candidatus Bipolaricaulales</taxon>
        <taxon>Candidatus Bipolaricaulaceae</taxon>
        <taxon>Candidatus Bipolaricaulis</taxon>
    </lineage>
</organism>